<keyword evidence="5" id="KW-1185">Reference proteome</keyword>
<reference evidence="4 5" key="1">
    <citation type="submission" date="2019-09" db="EMBL/GenBank/DDBJ databases">
        <title>Whole genome shotgun sequencing (WGS) of Ellagibacter isourolithinifaciens DSM 104140(T) and Adlercreutzia muris DSM 29508(T).</title>
        <authorList>
            <person name="Stoll D.A."/>
            <person name="Danylec N."/>
            <person name="Huch M."/>
        </authorList>
    </citation>
    <scope>NUCLEOTIDE SEQUENCE [LARGE SCALE GENOMIC DNA]</scope>
    <source>
        <strain evidence="4 5">DSM 104140</strain>
    </source>
</reference>
<protein>
    <recommendedName>
        <fullName evidence="2">Phosphoesterase</fullName>
        <ecNumber evidence="2">3.1.4.-</ecNumber>
    </recommendedName>
</protein>
<proteinExistence type="inferred from homology"/>
<dbReference type="RefSeq" id="WP_158049459.1">
    <property type="nucleotide sequence ID" value="NZ_WAJR01000010.1"/>
</dbReference>
<dbReference type="GO" id="GO:0046872">
    <property type="term" value="F:metal ion binding"/>
    <property type="evidence" value="ECO:0007669"/>
    <property type="project" value="UniProtKB-KW"/>
</dbReference>
<keyword evidence="2" id="KW-0479">Metal-binding</keyword>
<dbReference type="InterPro" id="IPR029052">
    <property type="entry name" value="Metallo-depent_PP-like"/>
</dbReference>
<evidence type="ECO:0000256" key="1">
    <source>
        <dbReference type="ARBA" id="ARBA00008950"/>
    </source>
</evidence>
<dbReference type="InterPro" id="IPR050126">
    <property type="entry name" value="Ap4A_hydrolase"/>
</dbReference>
<dbReference type="Proteomes" id="UP000468668">
    <property type="component" value="Unassembled WGS sequence"/>
</dbReference>
<comment type="cofactor">
    <cofactor evidence="2">
        <name>a divalent metal cation</name>
        <dbReference type="ChEBI" id="CHEBI:60240"/>
    </cofactor>
</comment>
<feature type="domain" description="Calcineurin-like phosphoesterase" evidence="3">
    <location>
        <begin position="1"/>
        <end position="175"/>
    </location>
</feature>
<name>A0A6N6NRW0_9ACTN</name>
<dbReference type="PANTHER" id="PTHR42850">
    <property type="entry name" value="METALLOPHOSPHOESTERASE"/>
    <property type="match status" value="1"/>
</dbReference>
<dbReference type="PANTHER" id="PTHR42850:SF2">
    <property type="entry name" value="BLL5683 PROTEIN"/>
    <property type="match status" value="1"/>
</dbReference>
<dbReference type="InterPro" id="IPR000979">
    <property type="entry name" value="Phosphodiesterase_MJ0936/Vps29"/>
</dbReference>
<dbReference type="InterPro" id="IPR024654">
    <property type="entry name" value="Calcineurin-like_PHP_lpxH"/>
</dbReference>
<comment type="caution">
    <text evidence="4">The sequence shown here is derived from an EMBL/GenBank/DDBJ whole genome shotgun (WGS) entry which is preliminary data.</text>
</comment>
<dbReference type="Gene3D" id="3.60.21.10">
    <property type="match status" value="1"/>
</dbReference>
<keyword evidence="4" id="KW-0378">Hydrolase</keyword>
<dbReference type="GO" id="GO:0005737">
    <property type="term" value="C:cytoplasm"/>
    <property type="evidence" value="ECO:0007669"/>
    <property type="project" value="TreeGrafter"/>
</dbReference>
<dbReference type="EC" id="3.1.4.-" evidence="2"/>
<organism evidence="4 5">
    <name type="scientific">Ellagibacter isourolithinifaciens</name>
    <dbReference type="NCBI Taxonomy" id="2137581"/>
    <lineage>
        <taxon>Bacteria</taxon>
        <taxon>Bacillati</taxon>
        <taxon>Actinomycetota</taxon>
        <taxon>Coriobacteriia</taxon>
        <taxon>Eggerthellales</taxon>
        <taxon>Eggerthellaceae</taxon>
        <taxon>Ellagibacter</taxon>
    </lineage>
</organism>
<dbReference type="AlphaFoldDB" id="A0A6N6NRW0"/>
<evidence type="ECO:0000256" key="2">
    <source>
        <dbReference type="RuleBase" id="RU362039"/>
    </source>
</evidence>
<dbReference type="EMBL" id="WAJR01000010">
    <property type="protein sequence ID" value="KAB1640624.1"/>
    <property type="molecule type" value="Genomic_DNA"/>
</dbReference>
<dbReference type="Pfam" id="PF12850">
    <property type="entry name" value="Metallophos_2"/>
    <property type="match status" value="1"/>
</dbReference>
<sequence>MKLLIASDIHGSAYWCRALMAQIEAESPDTVVLLGDLLYHGPRNDLPRDYAPKEVLAMLNTLADRVVAVRGNCDSEVDQMVLDFPCMADYAIVMDAEPAEGADGQPASKAGPRLLFCTHGHLFGPQNVPPIARGAALLYGHTHVKEIASRDGALFVNPGSVSLPKDGSNSYAVYENGAFELRELVGE</sequence>
<comment type="similarity">
    <text evidence="1 2">Belongs to the metallophosphoesterase superfamily. YfcE family.</text>
</comment>
<dbReference type="OrthoDB" id="9800565at2"/>
<evidence type="ECO:0000313" key="5">
    <source>
        <dbReference type="Proteomes" id="UP000468668"/>
    </source>
</evidence>
<evidence type="ECO:0000259" key="3">
    <source>
        <dbReference type="Pfam" id="PF12850"/>
    </source>
</evidence>
<gene>
    <name evidence="4" type="ORF">F8C90_05505</name>
</gene>
<accession>A0A6N6NRW0</accession>
<evidence type="ECO:0000313" key="4">
    <source>
        <dbReference type="EMBL" id="KAB1640624.1"/>
    </source>
</evidence>
<dbReference type="SUPFAM" id="SSF56300">
    <property type="entry name" value="Metallo-dependent phosphatases"/>
    <property type="match status" value="1"/>
</dbReference>
<dbReference type="NCBIfam" id="NF006988">
    <property type="entry name" value="PRK09453.1"/>
    <property type="match status" value="1"/>
</dbReference>
<dbReference type="GO" id="GO:0016791">
    <property type="term" value="F:phosphatase activity"/>
    <property type="evidence" value="ECO:0007669"/>
    <property type="project" value="TreeGrafter"/>
</dbReference>
<dbReference type="GeneID" id="98657860"/>
<dbReference type="NCBIfam" id="TIGR00040">
    <property type="entry name" value="yfcE"/>
    <property type="match status" value="1"/>
</dbReference>